<sequence length="120" mass="13972">MDRSKGAVRFLASQSIPMTTSGIKKMLRKKGFKSRRKVKTNMVSRDDKKVRLAWAKAHIHYTVTDWRKWVFSDETRVNMWGSGSVSFYWFDKPGTIQPHQTTTKVQNNGVGVMFWGCILW</sequence>
<reference evidence="1" key="1">
    <citation type="submission" date="2020-12" db="EMBL/GenBank/DDBJ databases">
        <title>Metabolic potential, ecology and presence of endohyphal bacteria is reflected in genomic diversity of Mucoromycotina.</title>
        <authorList>
            <person name="Muszewska A."/>
            <person name="Okrasinska A."/>
            <person name="Steczkiewicz K."/>
            <person name="Drgas O."/>
            <person name="Orlowska M."/>
            <person name="Perlinska-Lenart U."/>
            <person name="Aleksandrzak-Piekarczyk T."/>
            <person name="Szatraj K."/>
            <person name="Zielenkiewicz U."/>
            <person name="Pilsyk S."/>
            <person name="Malc E."/>
            <person name="Mieczkowski P."/>
            <person name="Kruszewska J.S."/>
            <person name="Biernat P."/>
            <person name="Pawlowska J."/>
        </authorList>
    </citation>
    <scope>NUCLEOTIDE SEQUENCE</scope>
    <source>
        <strain evidence="1">CBS 226.32</strain>
    </source>
</reference>
<dbReference type="EMBL" id="JAEPRC010000621">
    <property type="protein sequence ID" value="KAG2193895.1"/>
    <property type="molecule type" value="Genomic_DNA"/>
</dbReference>
<name>A0A8H7USG6_9FUNG</name>
<evidence type="ECO:0000313" key="1">
    <source>
        <dbReference type="EMBL" id="KAG2193895.1"/>
    </source>
</evidence>
<comment type="caution">
    <text evidence="1">The sequence shown here is derived from an EMBL/GenBank/DDBJ whole genome shotgun (WGS) entry which is preliminary data.</text>
</comment>
<dbReference type="AlphaFoldDB" id="A0A8H7USG6"/>
<proteinExistence type="predicted"/>
<evidence type="ECO:0008006" key="3">
    <source>
        <dbReference type="Google" id="ProtNLM"/>
    </source>
</evidence>
<organism evidence="1 2">
    <name type="scientific">Mucor plumbeus</name>
    <dbReference type="NCBI Taxonomy" id="97098"/>
    <lineage>
        <taxon>Eukaryota</taxon>
        <taxon>Fungi</taxon>
        <taxon>Fungi incertae sedis</taxon>
        <taxon>Mucoromycota</taxon>
        <taxon>Mucoromycotina</taxon>
        <taxon>Mucoromycetes</taxon>
        <taxon>Mucorales</taxon>
        <taxon>Mucorineae</taxon>
        <taxon>Mucoraceae</taxon>
        <taxon>Mucor</taxon>
    </lineage>
</organism>
<dbReference type="Proteomes" id="UP000650833">
    <property type="component" value="Unassembled WGS sequence"/>
</dbReference>
<gene>
    <name evidence="1" type="ORF">INT46_007272</name>
</gene>
<dbReference type="OrthoDB" id="4843223at2759"/>
<accession>A0A8H7USG6</accession>
<dbReference type="GO" id="GO:0003676">
    <property type="term" value="F:nucleic acid binding"/>
    <property type="evidence" value="ECO:0007669"/>
    <property type="project" value="InterPro"/>
</dbReference>
<protein>
    <recommendedName>
        <fullName evidence="3">Transposase Tc1-like domain-containing protein</fullName>
    </recommendedName>
</protein>
<keyword evidence="2" id="KW-1185">Reference proteome</keyword>
<evidence type="ECO:0000313" key="2">
    <source>
        <dbReference type="Proteomes" id="UP000650833"/>
    </source>
</evidence>
<dbReference type="Gene3D" id="3.30.420.10">
    <property type="entry name" value="Ribonuclease H-like superfamily/Ribonuclease H"/>
    <property type="match status" value="1"/>
</dbReference>
<dbReference type="InterPro" id="IPR036397">
    <property type="entry name" value="RNaseH_sf"/>
</dbReference>